<evidence type="ECO:0000313" key="5">
    <source>
        <dbReference type="Proteomes" id="UP001307168"/>
    </source>
</evidence>
<evidence type="ECO:0000259" key="3">
    <source>
        <dbReference type="Pfam" id="PF10145"/>
    </source>
</evidence>
<dbReference type="Pfam" id="PF10145">
    <property type="entry name" value="PhageMin_Tail"/>
    <property type="match status" value="1"/>
</dbReference>
<protein>
    <submittedName>
        <fullName evidence="4">Phage tail tape measure protein</fullName>
    </submittedName>
</protein>
<feature type="coiled-coil region" evidence="1">
    <location>
        <begin position="2037"/>
        <end position="2071"/>
    </location>
</feature>
<dbReference type="EMBL" id="JARNBH010000042">
    <property type="protein sequence ID" value="MEC0276804.1"/>
    <property type="molecule type" value="Genomic_DNA"/>
</dbReference>
<feature type="compositionally biased region" description="Basic and acidic residues" evidence="2">
    <location>
        <begin position="938"/>
        <end position="948"/>
    </location>
</feature>
<dbReference type="Proteomes" id="UP001307168">
    <property type="component" value="Unassembled WGS sequence"/>
</dbReference>
<dbReference type="InterPro" id="IPR010090">
    <property type="entry name" value="Phage_tape_meas"/>
</dbReference>
<accession>A0AAW9NQ01</accession>
<keyword evidence="5" id="KW-1185">Reference proteome</keyword>
<name>A0AAW9NQ01_9BACI</name>
<evidence type="ECO:0000256" key="1">
    <source>
        <dbReference type="SAM" id="Coils"/>
    </source>
</evidence>
<organism evidence="4 5">
    <name type="scientific">Peribacillus castrilensis</name>
    <dbReference type="NCBI Taxonomy" id="2897690"/>
    <lineage>
        <taxon>Bacteria</taxon>
        <taxon>Bacillati</taxon>
        <taxon>Bacillota</taxon>
        <taxon>Bacilli</taxon>
        <taxon>Bacillales</taxon>
        <taxon>Bacillaceae</taxon>
        <taxon>Peribacillus</taxon>
    </lineage>
</organism>
<gene>
    <name evidence="4" type="ORF">P4706_27835</name>
</gene>
<feature type="coiled-coil region" evidence="1">
    <location>
        <begin position="2537"/>
        <end position="2590"/>
    </location>
</feature>
<reference evidence="4 5" key="1">
    <citation type="submission" date="2023-03" db="EMBL/GenBank/DDBJ databases">
        <title>Bacillus Genome Sequencing.</title>
        <authorList>
            <person name="Dunlap C."/>
        </authorList>
    </citation>
    <scope>NUCLEOTIDE SEQUENCE [LARGE SCALE GENOMIC DNA]</scope>
    <source>
        <strain evidence="4 5">B-41290</strain>
    </source>
</reference>
<feature type="coiled-coil region" evidence="1">
    <location>
        <begin position="2456"/>
        <end position="2483"/>
    </location>
</feature>
<proteinExistence type="predicted"/>
<dbReference type="RefSeq" id="WP_367408345.1">
    <property type="nucleotide sequence ID" value="NZ_JARNBH010000042.1"/>
</dbReference>
<keyword evidence="1" id="KW-0175">Coiled coil</keyword>
<evidence type="ECO:0000313" key="4">
    <source>
        <dbReference type="EMBL" id="MEC0276804.1"/>
    </source>
</evidence>
<feature type="domain" description="Phage tail tape measure protein" evidence="3">
    <location>
        <begin position="1563"/>
        <end position="1770"/>
    </location>
</feature>
<feature type="region of interest" description="Disordered" evidence="2">
    <location>
        <begin position="921"/>
        <end position="948"/>
    </location>
</feature>
<comment type="caution">
    <text evidence="4">The sequence shown here is derived from an EMBL/GenBank/DDBJ whole genome shotgun (WGS) entry which is preliminary data.</text>
</comment>
<sequence>MPSEDIHSLTAEIYTDFSQSIEDIADFQSKIAEMNKSFGTLSAQVDDTYKSMSNLDFKLGKELAKVAEEIKDGSMVFNGVNIKAKIEKSLIDAINKRGIIFEGFSNDSEGYTVKILQKNLNELKKKVKDYLNDAVLNIDVPKSIGEGVTVTLTDQNLVRLKERFQNVLSAAIDDHVDFKAESDEKINEFAIKNSQINKVLDSFRDKFDEILKNPEFVRLDSTGLRPITFSSKQMEEALAAVQNSIGDVDKHLGGIDQQALKDLPPIGPKLKEFSAHVAGIIVRVNDVLAGIDTLKADDKQFGYKQLAHSIGEMQNTIITKTEDIVKDVTNMVANKGLPARDYSSTLKILEGAQDQIQAYLMRLMAHANQEIESAMGMQTKEISGQKFKAPSLHRLQEAIEKAAQEAIRGLDVGDLSMETGKTVELFQKWSAQTVGKMDTEWVKALGPLQTHLLAGHKQVMDQFVDSIMSLTKLNVKSDDTLEKIDIEIDMKEMRKSLEKQMVTIAETLVGNVDFTPAGKKAMEAGIKLPKSVADTLNEQVRDLLVSQTNRLASQLNSRQGLNFSEAHLEKFDSELFKESTNMINNIVKQAQEITKSLADGIQGSGFKNFSGDEQEQIKKHFSESGTKMIEDYTSMMDNALGAFKIAGGVAEHMQKQIQQALSEVLKTRTIEFDDAKTPILLQGVMKIAQDKLQDAIAHNMRLWEPDFDGFEFNLNWNNITDPLQQGLNGLLNQVGQQVGRHINSIVMPNKNQIDSNQKMMTNVEEPDAVLSTKDLHKDTRKFLADQNEMSVKDWAKMIPSYSGADGVAEVMAANVAVIMAKFHATIGRNVKNAVELYDSQLSKVNTPPNTVAVNFLALKLDQLNETLNKKIRSAIDSQMNEMMSAIKGIKLKNVSMSFEGADFNEAFREFIKSNVKNASAHAKKGSTAFDESMAGSEPGRKGETRSMDYTRIDSSLPAILENMMPSTFFSKINRNTGGGGSFSPEDETDLYLRGTRVAYENTKNRFRDKLSPDMEAQLHDYLDNRYIPEVKRIAAIPNDKDNAAQIRYDKTFIAQELKMAVEMARKELMGEKLSDSNDGLRNRLNYFAQDQELNAEGIKTRFLNRIDGDQYGALSTIMDEMVARANRIAKKPVSGFQNTLDAEMAMKNLKQEVKAVTEMFSRLAKENQFGHQVDKLSDKMQNLVAKGDLPLTLFEQFQAKMDGINSTQDLDNAKLFYRDMVDQQRVIDKQKRDEQRDEESLASKQSRLKNVLGFYQENSLLNSERNERSLASKLNPESSSLLREELGGYNQRVRDLSSMPIDSVDNIDSVKQSMKELNLVLKSITDRYRAKAKDDRKGDLLTQNELLKGNVNLQNQVLQQVLKTVPALQDYRVEQIRVNNASDTWSARMKDAEGNVRSLSGSLDRATGELFQHSEALSLVSQKAGALRYGGGGGGYAPGNQNFMDRYSSNPNISAREEANPNGDFGSSIMNTMRYITAGALIGAPSAAMWQAWESNKEFDYNMERARQNFVIKGDLADKPMTDVAIRRVSEANPGQTFTKDDPEVEAERAQLASLAQGKESRKLIQEMAIANKIPIEEAAKAFHIGSRSVDDPNEALAITSAVAKAKSIEDTDTEVAAKGLEAIMNQYNIRGYATDKVMDMMIMAAQKSPATLEDQLQMQQRAGAIFAGNLPGMDKGEQISTSIGLGSIFAQATARSGAEGGTFFKALLPRFTTGPGLESLENVSKQAGFEDLNPYNADGSQKNFIDIFTTFLDHSMKLSDKDRLQLWKDVVPGWHLGSTEAMTSFLTGLQGDLDTNIVGKMGKNADSDKDGTVSRKEALEQYFSEIHNVNDGQIAMLREGTNSTWDRQIQGIQTQFSASFTNVTDEFKDEFSSFATVLTVLLRTIGEHADGFAQSISLASKIAIGLGAKYAWNKLGETIDKADKEKKEQKYGKVDRYLGAEQRALKLQRIGIEEELGATPEQNKKRAARIQELTELRDGFDQERSDKMQKRDQLVKDVNDITSGSNREAYPGQLDYKREQLQIMQDTLNQGPSQKEHDVNRELAELSREAAQAEGRTKKLNDELKENDRAMTAVNNRVRMLGESYTDMGLDSSLLKTQVSNVNNEFREGVQAATTYDQAIEKVGDTSSTSQISRLRQEIDKLNDELSSGKLSATAYAKEIEKLERAHMTGVAGVAGGGVGKAASGQAGFGLAEAVVGGSLLGGSLLGRGMITRMKDFSKTKSLKSLFGKGETMMDPNLRNTPMLDRNNQPIIYEDVLREDRARTSTASRGSRLFGGGRSVAEAGGAARGLSKVGALAKFGKGVPVLGQALAAYSAIKWGSDAIAARGMKDEEKNVERASNLENLANNVKGTDAYRWSHPGEALMKVGTGIGNLGEMAFQGVNNWMGGNGVSFKDSWKMLSGSAKYDGKDLDKNFENSFGDITQKVLDAQSALAKALDPSLETDPAGDSLEEKTPEQKAAEELEELNEKVSKIEGEFSRETSKNNSQFDIDKSKLLISGVAEDSEQMRQLFEEYIEKNILFIDSAIASLETEKNGIKDKNSEEYKNLETRQKELESEKAKSELELKNSQMSEYDEVMKKLAEDLKKTETEYGIQKDDAILNGADPDSEIMKKIETQKTNESNGLIEGAQGELEDLIRENNLQGSDLKKVQDAILELEKDQKDNLVAIKQQMERNKATFNLPSGVQAVSYMDHMMSKNTHKSVTAKAGDVTVNVTIGNMGGTANDAQKLGESLADAIKKANQQAAAGFNRQVATGFGNGY</sequence>
<evidence type="ECO:0000256" key="2">
    <source>
        <dbReference type="SAM" id="MobiDB-lite"/>
    </source>
</evidence>